<name>A0AB74UFR1_9GAMM</name>
<dbReference type="Pfam" id="PF06719">
    <property type="entry name" value="AraC_N"/>
    <property type="match status" value="1"/>
</dbReference>
<evidence type="ECO:0000256" key="2">
    <source>
        <dbReference type="ARBA" id="ARBA00023125"/>
    </source>
</evidence>
<evidence type="ECO:0000313" key="6">
    <source>
        <dbReference type="EMBL" id="XCJ80194.1"/>
    </source>
</evidence>
<dbReference type="PANTHER" id="PTHR43436">
    <property type="entry name" value="ARAC-FAMILY TRANSCRIPTIONAL REGULATOR"/>
    <property type="match status" value="1"/>
</dbReference>
<reference evidence="6" key="1">
    <citation type="submission" date="2024-06" db="EMBL/GenBank/DDBJ databases">
        <title>Complete genome of Salinicola endophyticus HNIBRBA4755.</title>
        <authorList>
            <person name="Shin S.Y."/>
            <person name="Kang H."/>
            <person name="Song J."/>
        </authorList>
    </citation>
    <scope>NUCLEOTIDE SEQUENCE</scope>
    <source>
        <strain evidence="6">HNIBRBA4755</strain>
    </source>
</reference>
<dbReference type="GO" id="GO:0043565">
    <property type="term" value="F:sequence-specific DNA binding"/>
    <property type="evidence" value="ECO:0007669"/>
    <property type="project" value="InterPro"/>
</dbReference>
<proteinExistence type="predicted"/>
<dbReference type="EMBL" id="CP159578">
    <property type="protein sequence ID" value="XCJ80194.1"/>
    <property type="molecule type" value="Genomic_DNA"/>
</dbReference>
<feature type="domain" description="HTH araC/xylS-type" evidence="5">
    <location>
        <begin position="212"/>
        <end position="307"/>
    </location>
</feature>
<dbReference type="InterPro" id="IPR009594">
    <property type="entry name" value="Tscrpt_reg_HTH_AraC_N"/>
</dbReference>
<dbReference type="InterPro" id="IPR018062">
    <property type="entry name" value="HTH_AraC-typ_CS"/>
</dbReference>
<protein>
    <submittedName>
        <fullName evidence="6">AraC family transcriptional regulator</fullName>
    </submittedName>
</protein>
<dbReference type="InterPro" id="IPR009057">
    <property type="entry name" value="Homeodomain-like_sf"/>
</dbReference>
<evidence type="ECO:0000256" key="3">
    <source>
        <dbReference type="ARBA" id="ARBA00023163"/>
    </source>
</evidence>
<accession>A0AB74UFR1</accession>
<gene>
    <name evidence="6" type="ORF">ABV408_03205</name>
</gene>
<dbReference type="PROSITE" id="PS01124">
    <property type="entry name" value="HTH_ARAC_FAMILY_2"/>
    <property type="match status" value="1"/>
</dbReference>
<evidence type="ECO:0000256" key="4">
    <source>
        <dbReference type="SAM" id="MobiDB-lite"/>
    </source>
</evidence>
<dbReference type="SUPFAM" id="SSF46689">
    <property type="entry name" value="Homeodomain-like"/>
    <property type="match status" value="2"/>
</dbReference>
<organism evidence="6">
    <name type="scientific">Salinicola endophyticus</name>
    <dbReference type="NCBI Taxonomy" id="1949083"/>
    <lineage>
        <taxon>Bacteria</taxon>
        <taxon>Pseudomonadati</taxon>
        <taxon>Pseudomonadota</taxon>
        <taxon>Gammaproteobacteria</taxon>
        <taxon>Oceanospirillales</taxon>
        <taxon>Halomonadaceae</taxon>
        <taxon>Salinicola</taxon>
    </lineage>
</organism>
<keyword evidence="2" id="KW-0238">DNA-binding</keyword>
<evidence type="ECO:0000259" key="5">
    <source>
        <dbReference type="PROSITE" id="PS01124"/>
    </source>
</evidence>
<dbReference type="GO" id="GO:0003700">
    <property type="term" value="F:DNA-binding transcription factor activity"/>
    <property type="evidence" value="ECO:0007669"/>
    <property type="project" value="InterPro"/>
</dbReference>
<dbReference type="InterPro" id="IPR018060">
    <property type="entry name" value="HTH_AraC"/>
</dbReference>
<dbReference type="Pfam" id="PF12833">
    <property type="entry name" value="HTH_18"/>
    <property type="match status" value="1"/>
</dbReference>
<dbReference type="Gene3D" id="1.10.10.60">
    <property type="entry name" value="Homeodomain-like"/>
    <property type="match status" value="2"/>
</dbReference>
<dbReference type="RefSeq" id="WP_353981031.1">
    <property type="nucleotide sequence ID" value="NZ_CP159578.1"/>
</dbReference>
<keyword evidence="1" id="KW-0805">Transcription regulation</keyword>
<evidence type="ECO:0000256" key="1">
    <source>
        <dbReference type="ARBA" id="ARBA00023015"/>
    </source>
</evidence>
<dbReference type="AlphaFoldDB" id="A0AB74UFR1"/>
<sequence length="307" mass="33459">MLDTRSPLLDRAPAAPAGATPSEAVSARRLAEAITPLVSGEGFIDTAVEGVRLIASRCSCARTPLIYEPGIFVIAQGDKIGYLGERVIHYGPGNYLVQALPMPFECETRTPENAPMLGINIAFDPLTLSELVQQLPAPGRELGDPAPMAAVALDATMEACVLRLVDCLGDATESRVLGPGRVREVLFAALRGPQGASLRQLVQRQGQYARIIDALTYLHRHFASALTVEALAAQANMSPSHFHHHFKRTTQQSPLQYLKRLRLLKARALLAQQRMNVARAASEVGYRSTSQFSREYKRYFGISPSRG</sequence>
<feature type="region of interest" description="Disordered" evidence="4">
    <location>
        <begin position="1"/>
        <end position="21"/>
    </location>
</feature>
<dbReference type="PROSITE" id="PS00041">
    <property type="entry name" value="HTH_ARAC_FAMILY_1"/>
    <property type="match status" value="1"/>
</dbReference>
<keyword evidence="3" id="KW-0804">Transcription</keyword>
<dbReference type="SMART" id="SM00342">
    <property type="entry name" value="HTH_ARAC"/>
    <property type="match status" value="1"/>
</dbReference>
<dbReference type="PANTHER" id="PTHR43436:SF2">
    <property type="entry name" value="ARAC_XYLS FAMILY TRANSCRIPTIONAL REGULATOR"/>
    <property type="match status" value="1"/>
</dbReference>